<keyword evidence="1" id="KW-0732">Signal</keyword>
<feature type="chain" id="PRO_5035263679" evidence="1">
    <location>
        <begin position="24"/>
        <end position="106"/>
    </location>
</feature>
<reference evidence="2" key="1">
    <citation type="submission" date="2021-06" db="EMBL/GenBank/DDBJ databases">
        <authorList>
            <person name="Hodson N. C."/>
            <person name="Mongue J. A."/>
            <person name="Jaron S. K."/>
        </authorList>
    </citation>
    <scope>NUCLEOTIDE SEQUENCE</scope>
</reference>
<accession>A0A8J2PA90</accession>
<feature type="signal peptide" evidence="1">
    <location>
        <begin position="1"/>
        <end position="23"/>
    </location>
</feature>
<dbReference type="Proteomes" id="UP000708208">
    <property type="component" value="Unassembled WGS sequence"/>
</dbReference>
<evidence type="ECO:0000313" key="2">
    <source>
        <dbReference type="EMBL" id="CAG7729261.1"/>
    </source>
</evidence>
<gene>
    <name evidence="2" type="ORF">AFUS01_LOCUS17991</name>
</gene>
<dbReference type="EMBL" id="CAJVCH010176095">
    <property type="protein sequence ID" value="CAG7729261.1"/>
    <property type="molecule type" value="Genomic_DNA"/>
</dbReference>
<dbReference type="AlphaFoldDB" id="A0A8J2PA90"/>
<evidence type="ECO:0000313" key="3">
    <source>
        <dbReference type="Proteomes" id="UP000708208"/>
    </source>
</evidence>
<protein>
    <submittedName>
        <fullName evidence="2">Uncharacterized protein</fullName>
    </submittedName>
</protein>
<keyword evidence="3" id="KW-1185">Reference proteome</keyword>
<organism evidence="2 3">
    <name type="scientific">Allacma fusca</name>
    <dbReference type="NCBI Taxonomy" id="39272"/>
    <lineage>
        <taxon>Eukaryota</taxon>
        <taxon>Metazoa</taxon>
        <taxon>Ecdysozoa</taxon>
        <taxon>Arthropoda</taxon>
        <taxon>Hexapoda</taxon>
        <taxon>Collembola</taxon>
        <taxon>Symphypleona</taxon>
        <taxon>Sminthuridae</taxon>
        <taxon>Allacma</taxon>
    </lineage>
</organism>
<feature type="non-terminal residue" evidence="2">
    <location>
        <position position="1"/>
    </location>
</feature>
<comment type="caution">
    <text evidence="2">The sequence shown here is derived from an EMBL/GenBank/DDBJ whole genome shotgun (WGS) entry which is preliminary data.</text>
</comment>
<proteinExistence type="predicted"/>
<sequence>MKTTTIFTCILVLALFALEIAESQFGYSRNWFGLAYRNVAVDHMPRQCLPDNSYCERLTDCCSNWCTPYLINPRCEPSPCGCPQPPWTPEPISDVCIPYGKTCTRD</sequence>
<name>A0A8J2PA90_9HEXA</name>
<evidence type="ECO:0000256" key="1">
    <source>
        <dbReference type="SAM" id="SignalP"/>
    </source>
</evidence>